<dbReference type="Proteomes" id="UP001480955">
    <property type="component" value="Unassembled WGS sequence"/>
</dbReference>
<dbReference type="CDD" id="cd04673">
    <property type="entry name" value="NUDIX_ADPRase"/>
    <property type="match status" value="1"/>
</dbReference>
<comment type="similarity">
    <text evidence="3">Belongs to the Nudix hydrolase family.</text>
</comment>
<evidence type="ECO:0000256" key="2">
    <source>
        <dbReference type="ARBA" id="ARBA00022801"/>
    </source>
</evidence>
<evidence type="ECO:0000313" key="5">
    <source>
        <dbReference type="EMBL" id="MER2253093.1"/>
    </source>
</evidence>
<dbReference type="PROSITE" id="PS51462">
    <property type="entry name" value="NUDIX"/>
    <property type="match status" value="1"/>
</dbReference>
<evidence type="ECO:0000313" key="6">
    <source>
        <dbReference type="Proteomes" id="UP001480955"/>
    </source>
</evidence>
<dbReference type="PANTHER" id="PTHR43046:SF14">
    <property type="entry name" value="MUTT_NUDIX FAMILY PROTEIN"/>
    <property type="match status" value="1"/>
</dbReference>
<accession>A0ABV1QUL8</accession>
<dbReference type="InterPro" id="IPR020476">
    <property type="entry name" value="Nudix_hydrolase"/>
</dbReference>
<keyword evidence="2 3" id="KW-0378">Hydrolase</keyword>
<reference evidence="5 6" key="1">
    <citation type="submission" date="2024-06" db="EMBL/GenBank/DDBJ databases">
        <authorList>
            <person name="Campbell A.G."/>
        </authorList>
    </citation>
    <scope>NUCLEOTIDE SEQUENCE [LARGE SCALE GENOMIC DNA]</scope>
    <source>
        <strain evidence="5 6">EM12</strain>
    </source>
</reference>
<evidence type="ECO:0000256" key="3">
    <source>
        <dbReference type="RuleBase" id="RU003476"/>
    </source>
</evidence>
<dbReference type="InterPro" id="IPR000086">
    <property type="entry name" value="NUDIX_hydrolase_dom"/>
</dbReference>
<feature type="domain" description="Nudix hydrolase" evidence="4">
    <location>
        <begin position="23"/>
        <end position="154"/>
    </location>
</feature>
<dbReference type="PRINTS" id="PR00502">
    <property type="entry name" value="NUDIXFAMILY"/>
</dbReference>
<dbReference type="PANTHER" id="PTHR43046">
    <property type="entry name" value="GDP-MANNOSE MANNOSYL HYDROLASE"/>
    <property type="match status" value="1"/>
</dbReference>
<gene>
    <name evidence="5" type="ORF">ABS772_24540</name>
</gene>
<dbReference type="EMBL" id="JBELQE010000126">
    <property type="protein sequence ID" value="MER2253093.1"/>
    <property type="molecule type" value="Genomic_DNA"/>
</dbReference>
<dbReference type="SUPFAM" id="SSF55811">
    <property type="entry name" value="Nudix"/>
    <property type="match status" value="1"/>
</dbReference>
<dbReference type="InterPro" id="IPR015797">
    <property type="entry name" value="NUDIX_hydrolase-like_dom_sf"/>
</dbReference>
<dbReference type="InterPro" id="IPR020084">
    <property type="entry name" value="NUDIX_hydrolase_CS"/>
</dbReference>
<evidence type="ECO:0000259" key="4">
    <source>
        <dbReference type="PROSITE" id="PS51462"/>
    </source>
</evidence>
<organism evidence="5 6">
    <name type="scientific">Methylorubrum podarium</name>
    <dbReference type="NCBI Taxonomy" id="200476"/>
    <lineage>
        <taxon>Bacteria</taxon>
        <taxon>Pseudomonadati</taxon>
        <taxon>Pseudomonadota</taxon>
        <taxon>Alphaproteobacteria</taxon>
        <taxon>Hyphomicrobiales</taxon>
        <taxon>Methylobacteriaceae</taxon>
        <taxon>Methylorubrum</taxon>
    </lineage>
</organism>
<dbReference type="Gene3D" id="3.90.79.10">
    <property type="entry name" value="Nucleoside Triphosphate Pyrophosphohydrolase"/>
    <property type="match status" value="1"/>
</dbReference>
<comment type="caution">
    <text evidence="5">The sequence shown here is derived from an EMBL/GenBank/DDBJ whole genome shotgun (WGS) entry which is preliminary data.</text>
</comment>
<sequence>MSGAGQEAREEAGAEDGRLFPTRPLIGVSIAVIRDGRVLLAARANEPMRGVWTLPGGLVEAGESLAAGALRELQEEVGVHAEVVGPSLTPTEIILRDEADRVRHHYVIHPHAALWRAGEPVPGPEALAVRWARLDEIADLTTTPGLIDTLREAFFRVGSAAEGSAKGSV</sequence>
<comment type="cofactor">
    <cofactor evidence="1">
        <name>Mg(2+)</name>
        <dbReference type="ChEBI" id="CHEBI:18420"/>
    </cofactor>
</comment>
<protein>
    <submittedName>
        <fullName evidence="5">NUDIX hydrolase</fullName>
    </submittedName>
</protein>
<dbReference type="RefSeq" id="WP_350397293.1">
    <property type="nucleotide sequence ID" value="NZ_JBELQE010000126.1"/>
</dbReference>
<dbReference type="GO" id="GO:0016787">
    <property type="term" value="F:hydrolase activity"/>
    <property type="evidence" value="ECO:0007669"/>
    <property type="project" value="UniProtKB-KW"/>
</dbReference>
<proteinExistence type="inferred from homology"/>
<dbReference type="Pfam" id="PF00293">
    <property type="entry name" value="NUDIX"/>
    <property type="match status" value="1"/>
</dbReference>
<name>A0ABV1QUL8_9HYPH</name>
<keyword evidence="6" id="KW-1185">Reference proteome</keyword>
<evidence type="ECO:0000256" key="1">
    <source>
        <dbReference type="ARBA" id="ARBA00001946"/>
    </source>
</evidence>
<dbReference type="PROSITE" id="PS00893">
    <property type="entry name" value="NUDIX_BOX"/>
    <property type="match status" value="1"/>
</dbReference>